<dbReference type="Proteomes" id="UP000224854">
    <property type="component" value="Unassembled WGS sequence"/>
</dbReference>
<evidence type="ECO:0000313" key="2">
    <source>
        <dbReference type="EMBL" id="PHH80308.1"/>
    </source>
</evidence>
<comment type="caution">
    <text evidence="2">The sequence shown here is derived from an EMBL/GenBank/DDBJ whole genome shotgun (WGS) entry which is preliminary data.</text>
</comment>
<evidence type="ECO:0000259" key="1">
    <source>
        <dbReference type="Pfam" id="PF20976"/>
    </source>
</evidence>
<organism evidence="2 3">
    <name type="scientific">Ophiocordyceps australis</name>
    <dbReference type="NCBI Taxonomy" id="1399860"/>
    <lineage>
        <taxon>Eukaryota</taxon>
        <taxon>Fungi</taxon>
        <taxon>Dikarya</taxon>
        <taxon>Ascomycota</taxon>
        <taxon>Pezizomycotina</taxon>
        <taxon>Sordariomycetes</taxon>
        <taxon>Hypocreomycetidae</taxon>
        <taxon>Hypocreales</taxon>
        <taxon>Ophiocordycipitaceae</taxon>
        <taxon>Ophiocordyceps</taxon>
    </lineage>
</organism>
<dbReference type="EMBL" id="NJEU01000159">
    <property type="protein sequence ID" value="PHH80308.1"/>
    <property type="molecule type" value="Genomic_DNA"/>
</dbReference>
<dbReference type="PANTHER" id="PTHR28173:SF1">
    <property type="entry name" value="RIBONUCLEASES P_MRP PROTEIN SUBUNIT POP8"/>
    <property type="match status" value="1"/>
</dbReference>
<dbReference type="InterPro" id="IPR020347">
    <property type="entry name" value="Pop8"/>
</dbReference>
<dbReference type="OrthoDB" id="5530243at2759"/>
<dbReference type="GO" id="GO:0004526">
    <property type="term" value="F:ribonuclease P activity"/>
    <property type="evidence" value="ECO:0007669"/>
    <property type="project" value="TreeGrafter"/>
</dbReference>
<dbReference type="GO" id="GO:0034965">
    <property type="term" value="P:intronic box C/D snoRNA processing"/>
    <property type="evidence" value="ECO:0007669"/>
    <property type="project" value="TreeGrafter"/>
</dbReference>
<dbReference type="AlphaFoldDB" id="A0A2C5YQC5"/>
<dbReference type="GO" id="GO:0008033">
    <property type="term" value="P:tRNA processing"/>
    <property type="evidence" value="ECO:0007669"/>
    <property type="project" value="InterPro"/>
</dbReference>
<dbReference type="GO" id="GO:0005655">
    <property type="term" value="C:nucleolar ribonuclease P complex"/>
    <property type="evidence" value="ECO:0007669"/>
    <property type="project" value="InterPro"/>
</dbReference>
<dbReference type="GO" id="GO:0000172">
    <property type="term" value="C:ribonuclease MRP complex"/>
    <property type="evidence" value="ECO:0007669"/>
    <property type="project" value="InterPro"/>
</dbReference>
<dbReference type="InterPro" id="IPR049128">
    <property type="entry name" value="Pop8-like_dom"/>
</dbReference>
<proteinExistence type="predicted"/>
<keyword evidence="3" id="KW-1185">Reference proteome</keyword>
<dbReference type="Pfam" id="PF20976">
    <property type="entry name" value="Pop8"/>
    <property type="match status" value="1"/>
</dbReference>
<dbReference type="PANTHER" id="PTHR28173">
    <property type="entry name" value="RIBONUCLEASES P/MRP PROTEIN SUBUNIT POP8"/>
    <property type="match status" value="1"/>
</dbReference>
<gene>
    <name evidence="2" type="ORF">CDD82_1836</name>
</gene>
<name>A0A2C5YQC5_9HYPO</name>
<evidence type="ECO:0000313" key="3">
    <source>
        <dbReference type="Proteomes" id="UP000224854"/>
    </source>
</evidence>
<feature type="domain" description="Ribonucleases P/MRP subunit Pop8-like" evidence="1">
    <location>
        <begin position="28"/>
        <end position="100"/>
    </location>
</feature>
<protein>
    <recommendedName>
        <fullName evidence="1">Ribonucleases P/MRP subunit Pop8-like domain-containing protein</fullName>
    </recommendedName>
</protein>
<dbReference type="GO" id="GO:0000294">
    <property type="term" value="P:nuclear-transcribed mRNA catabolic process, RNase MRP-dependent"/>
    <property type="evidence" value="ECO:0007669"/>
    <property type="project" value="TreeGrafter"/>
</dbReference>
<sequence>MSPRLSSGRFSSSPSYELLTCIIKKPLFSYAHLELLSKSGAPQPLDNLQVKAYCSAALRQFLGLTGAAMSMDILAIHGADCWVRVPHDCLASFSAALTAWRGSRENGSHCLLRVKHCSDWLGTMVGAEGQERLWNS</sequence>
<accession>A0A2C5YQC5</accession>
<dbReference type="GO" id="GO:0000171">
    <property type="term" value="F:ribonuclease MRP activity"/>
    <property type="evidence" value="ECO:0007669"/>
    <property type="project" value="TreeGrafter"/>
</dbReference>
<reference evidence="2 3" key="1">
    <citation type="submission" date="2017-06" db="EMBL/GenBank/DDBJ databases">
        <title>Ant-infecting Ophiocordyceps genomes reveal a high diversity of potential behavioral manipulation genes and a possible major role for enterotoxins.</title>
        <authorList>
            <person name="De Bekker C."/>
            <person name="Evans H.C."/>
            <person name="Brachmann A."/>
            <person name="Hughes D.P."/>
        </authorList>
    </citation>
    <scope>NUCLEOTIDE SEQUENCE [LARGE SCALE GENOMIC DNA]</scope>
    <source>
        <strain evidence="2 3">1348a</strain>
    </source>
</reference>